<feature type="compositionally biased region" description="Acidic residues" evidence="1">
    <location>
        <begin position="162"/>
        <end position="191"/>
    </location>
</feature>
<protein>
    <submittedName>
        <fullName evidence="3">Uncharacterized protein</fullName>
    </submittedName>
</protein>
<accession>A0A6G0PEF6</accession>
<evidence type="ECO:0000313" key="3">
    <source>
        <dbReference type="EMBL" id="KAE9244128.1"/>
    </source>
</evidence>
<dbReference type="EMBL" id="QXGC01000226">
    <property type="protein sequence ID" value="KAE9244128.1"/>
    <property type="molecule type" value="Genomic_DNA"/>
</dbReference>
<evidence type="ECO:0000256" key="1">
    <source>
        <dbReference type="SAM" id="MobiDB-lite"/>
    </source>
</evidence>
<feature type="region of interest" description="Disordered" evidence="1">
    <location>
        <begin position="154"/>
        <end position="246"/>
    </location>
</feature>
<gene>
    <name evidence="3" type="ORF">PF004_g5820</name>
</gene>
<keyword evidence="2" id="KW-1133">Transmembrane helix</keyword>
<evidence type="ECO:0000313" key="4">
    <source>
        <dbReference type="Proteomes" id="UP000476176"/>
    </source>
</evidence>
<name>A0A6G0PEF6_9STRA</name>
<feature type="region of interest" description="Disordered" evidence="1">
    <location>
        <begin position="1"/>
        <end position="26"/>
    </location>
</feature>
<organism evidence="3 4">
    <name type="scientific">Phytophthora fragariae</name>
    <dbReference type="NCBI Taxonomy" id="53985"/>
    <lineage>
        <taxon>Eukaryota</taxon>
        <taxon>Sar</taxon>
        <taxon>Stramenopiles</taxon>
        <taxon>Oomycota</taxon>
        <taxon>Peronosporomycetes</taxon>
        <taxon>Peronosporales</taxon>
        <taxon>Peronosporaceae</taxon>
        <taxon>Phytophthora</taxon>
    </lineage>
</organism>
<dbReference type="Proteomes" id="UP000476176">
    <property type="component" value="Unassembled WGS sequence"/>
</dbReference>
<feature type="transmembrane region" description="Helical" evidence="2">
    <location>
        <begin position="125"/>
        <end position="146"/>
    </location>
</feature>
<reference evidence="3 4" key="1">
    <citation type="submission" date="2018-09" db="EMBL/GenBank/DDBJ databases">
        <title>Genomic investigation of the strawberry pathogen Phytophthora fragariae indicates pathogenicity is determined by transcriptional variation in three key races.</title>
        <authorList>
            <person name="Adams T.M."/>
            <person name="Armitage A.D."/>
            <person name="Sobczyk M.K."/>
            <person name="Bates H.J."/>
            <person name="Dunwell J.M."/>
            <person name="Nellist C.F."/>
            <person name="Harrison R.J."/>
        </authorList>
    </citation>
    <scope>NUCLEOTIDE SEQUENCE [LARGE SCALE GENOMIC DNA]</scope>
    <source>
        <strain evidence="3 4">BC-23</strain>
    </source>
</reference>
<dbReference type="AlphaFoldDB" id="A0A6G0PEF6"/>
<feature type="region of interest" description="Disordered" evidence="1">
    <location>
        <begin position="79"/>
        <end position="105"/>
    </location>
</feature>
<comment type="caution">
    <text evidence="3">The sequence shown here is derived from an EMBL/GenBank/DDBJ whole genome shotgun (WGS) entry which is preliminary data.</text>
</comment>
<proteinExistence type="predicted"/>
<sequence>MVLSVKKTLPGRQWRAGDGDPQFEDGSVDLELDDSEQELEFEDDQVVDEVIEEPEGAKSIGLRVNNCNVDLDIIKGVKPHDKKAAAQPEQKKEEAATAPTETKEESVSFAAEAKEWLNDNRQNGALIGSIVGAVVGIVGVAGVAIAKSRKRASEKSVLAEDGAADAEAEAEVDDDAASESERDVDSDEDVEAGVTALTVEDAAEEEKKSSVVEGSVCRSPSACRSAGRSRRRSAFSKSPSNLYLPP</sequence>
<evidence type="ECO:0000256" key="2">
    <source>
        <dbReference type="SAM" id="Phobius"/>
    </source>
</evidence>
<keyword evidence="2" id="KW-0472">Membrane</keyword>
<keyword evidence="2" id="KW-0812">Transmembrane</keyword>